<evidence type="ECO:0000259" key="9">
    <source>
        <dbReference type="SMART" id="SM00650"/>
    </source>
</evidence>
<feature type="binding site" evidence="7 8">
    <location>
        <position position="134"/>
    </location>
    <ligand>
        <name>S-adenosyl-L-methionine</name>
        <dbReference type="ChEBI" id="CHEBI:59789"/>
    </ligand>
</feature>
<evidence type="ECO:0000313" key="10">
    <source>
        <dbReference type="EMBL" id="TSC66019.1"/>
    </source>
</evidence>
<feature type="binding site" evidence="7 8">
    <location>
        <position position="118"/>
    </location>
    <ligand>
        <name>S-adenosyl-L-methionine</name>
        <dbReference type="ChEBI" id="CHEBI:59789"/>
    </ligand>
</feature>
<dbReference type="PANTHER" id="PTHR11727">
    <property type="entry name" value="DIMETHYLADENOSINE TRANSFERASE"/>
    <property type="match status" value="1"/>
</dbReference>
<dbReference type="InterPro" id="IPR001737">
    <property type="entry name" value="KsgA/Erm"/>
</dbReference>
<evidence type="ECO:0000256" key="6">
    <source>
        <dbReference type="ARBA" id="ARBA00022884"/>
    </source>
</evidence>
<dbReference type="Pfam" id="PF00398">
    <property type="entry name" value="RrnaAD"/>
    <property type="match status" value="1"/>
</dbReference>
<dbReference type="CDD" id="cd02440">
    <property type="entry name" value="AdoMet_MTases"/>
    <property type="match status" value="1"/>
</dbReference>
<sequence>MSDSENQFVQGQFAPGQFAQGQLVEELNYWLSRFHLRADKRLGQHYLVDQGILDSIIAAAELRVDQPVVEIGAGPGVLTAALARAGGQVLAIEFDQRLVPLLRERFNNWRNVSILASDALRLNFAELPELMVSNLPYQITNPIFLRLVHPQSAVKRAVLMIQAEVAERFTAPVGSAKRGQLTVMLEATATLKQLFRVPPEAFRPAPAVMSAVIELRRRELTTEQLNRLPALFWLIRQAFASRRKILLNSLMAGLALPRNVVDVILEGAEVDGQKRAEDLTVADFDRLLTEYLKYKEQHEPADTPQP</sequence>
<keyword evidence="5 7" id="KW-0949">S-adenosyl-L-methionine</keyword>
<feature type="domain" description="Ribosomal RNA adenine methylase transferase N-terminal" evidence="9">
    <location>
        <begin position="52"/>
        <end position="219"/>
    </location>
</feature>
<keyword evidence="6 7" id="KW-0694">RNA-binding</keyword>
<dbReference type="PROSITE" id="PS01131">
    <property type="entry name" value="RRNA_A_DIMETH"/>
    <property type="match status" value="1"/>
</dbReference>
<dbReference type="Gene3D" id="1.10.8.100">
    <property type="entry name" value="Ribosomal RNA adenine dimethylase-like, domain 2"/>
    <property type="match status" value="1"/>
</dbReference>
<keyword evidence="1 7" id="KW-0963">Cytoplasm</keyword>
<name>A0A554JCG9_9BACT</name>
<proteinExistence type="inferred from homology"/>
<feature type="binding site" evidence="7 8">
    <location>
        <position position="45"/>
    </location>
    <ligand>
        <name>S-adenosyl-L-methionine</name>
        <dbReference type="ChEBI" id="CHEBI:59789"/>
    </ligand>
</feature>
<dbReference type="NCBIfam" id="TIGR00755">
    <property type="entry name" value="ksgA"/>
    <property type="match status" value="1"/>
</dbReference>
<feature type="binding site" evidence="7 8">
    <location>
        <position position="72"/>
    </location>
    <ligand>
        <name>S-adenosyl-L-methionine</name>
        <dbReference type="ChEBI" id="CHEBI:59789"/>
    </ligand>
</feature>
<organism evidence="10 11">
    <name type="scientific">Candidatus Berkelbacteria bacterium Gr01-1014_85</name>
    <dbReference type="NCBI Taxonomy" id="2017150"/>
    <lineage>
        <taxon>Bacteria</taxon>
        <taxon>Candidatus Berkelbacteria</taxon>
    </lineage>
</organism>
<feature type="binding site" evidence="7 8">
    <location>
        <position position="47"/>
    </location>
    <ligand>
        <name>S-adenosyl-L-methionine</name>
        <dbReference type="ChEBI" id="CHEBI:59789"/>
    </ligand>
</feature>
<comment type="subcellular location">
    <subcellularLocation>
        <location evidence="7">Cytoplasm</location>
    </subcellularLocation>
</comment>
<dbReference type="EMBL" id="VMFD01000018">
    <property type="protein sequence ID" value="TSC66019.1"/>
    <property type="molecule type" value="Genomic_DNA"/>
</dbReference>
<gene>
    <name evidence="7" type="primary">rsmA</name>
    <name evidence="7" type="synonym">ksgA</name>
    <name evidence="10" type="ORF">CEO22_255</name>
</gene>
<dbReference type="InterPro" id="IPR011530">
    <property type="entry name" value="rRNA_adenine_dimethylase"/>
</dbReference>
<dbReference type="SMART" id="SM00650">
    <property type="entry name" value="rADc"/>
    <property type="match status" value="1"/>
</dbReference>
<evidence type="ECO:0000256" key="7">
    <source>
        <dbReference type="HAMAP-Rule" id="MF_00607"/>
    </source>
</evidence>
<evidence type="ECO:0000256" key="8">
    <source>
        <dbReference type="PROSITE-ProRule" id="PRU01026"/>
    </source>
</evidence>
<dbReference type="EC" id="2.1.1.182" evidence="7"/>
<dbReference type="PANTHER" id="PTHR11727:SF7">
    <property type="entry name" value="DIMETHYLADENOSINE TRANSFERASE-RELATED"/>
    <property type="match status" value="1"/>
</dbReference>
<dbReference type="GO" id="GO:0005829">
    <property type="term" value="C:cytosol"/>
    <property type="evidence" value="ECO:0007669"/>
    <property type="project" value="TreeGrafter"/>
</dbReference>
<dbReference type="SUPFAM" id="SSF53335">
    <property type="entry name" value="S-adenosyl-L-methionine-dependent methyltransferases"/>
    <property type="match status" value="1"/>
</dbReference>
<protein>
    <recommendedName>
        <fullName evidence="7">Ribosomal RNA small subunit methyltransferase A</fullName>
        <ecNumber evidence="7">2.1.1.182</ecNumber>
    </recommendedName>
    <alternativeName>
        <fullName evidence="7">16S rRNA (adenine(1518)-N(6)/adenine(1519)-N(6))-dimethyltransferase</fullName>
    </alternativeName>
    <alternativeName>
        <fullName evidence="7">16S rRNA dimethyladenosine transferase</fullName>
    </alternativeName>
    <alternativeName>
        <fullName evidence="7">16S rRNA dimethylase</fullName>
    </alternativeName>
    <alternativeName>
        <fullName evidence="7">S-adenosylmethionine-6-N', N'-adenosyl(rRNA) dimethyltransferase</fullName>
    </alternativeName>
</protein>
<dbReference type="InterPro" id="IPR020598">
    <property type="entry name" value="rRNA_Ade_methylase_Trfase_N"/>
</dbReference>
<dbReference type="Gene3D" id="3.40.50.150">
    <property type="entry name" value="Vaccinia Virus protein VP39"/>
    <property type="match status" value="1"/>
</dbReference>
<comment type="function">
    <text evidence="7">Specifically dimethylates two adjacent adenosines (A1518 and A1519) in the loop of a conserved hairpin near the 3'-end of 16S rRNA in the 30S particle. May play a critical role in biogenesis of 30S subunits.</text>
</comment>
<dbReference type="HAMAP" id="MF_00607">
    <property type="entry name" value="16SrRNA_methyltr_A"/>
    <property type="match status" value="1"/>
</dbReference>
<keyword evidence="3 7" id="KW-0489">Methyltransferase</keyword>
<evidence type="ECO:0000256" key="3">
    <source>
        <dbReference type="ARBA" id="ARBA00022603"/>
    </source>
</evidence>
<comment type="similarity">
    <text evidence="7">Belongs to the class I-like SAM-binding methyltransferase superfamily. rRNA adenine N(6)-methyltransferase family. RsmA subfamily.</text>
</comment>
<dbReference type="AlphaFoldDB" id="A0A554JCG9"/>
<feature type="binding site" evidence="7 8">
    <location>
        <position position="93"/>
    </location>
    <ligand>
        <name>S-adenosyl-L-methionine</name>
        <dbReference type="ChEBI" id="CHEBI:59789"/>
    </ligand>
</feature>
<keyword evidence="2 7" id="KW-0698">rRNA processing</keyword>
<dbReference type="GO" id="GO:0003723">
    <property type="term" value="F:RNA binding"/>
    <property type="evidence" value="ECO:0007669"/>
    <property type="project" value="UniProtKB-UniRule"/>
</dbReference>
<dbReference type="InterPro" id="IPR023165">
    <property type="entry name" value="rRNA_Ade_diMease-like_C"/>
</dbReference>
<dbReference type="PROSITE" id="PS51689">
    <property type="entry name" value="SAM_RNA_A_N6_MT"/>
    <property type="match status" value="1"/>
</dbReference>
<dbReference type="InterPro" id="IPR029063">
    <property type="entry name" value="SAM-dependent_MTases_sf"/>
</dbReference>
<evidence type="ECO:0000256" key="1">
    <source>
        <dbReference type="ARBA" id="ARBA00022490"/>
    </source>
</evidence>
<comment type="catalytic activity">
    <reaction evidence="7">
        <text>adenosine(1518)/adenosine(1519) in 16S rRNA + 4 S-adenosyl-L-methionine = N(6)-dimethyladenosine(1518)/N(6)-dimethyladenosine(1519) in 16S rRNA + 4 S-adenosyl-L-homocysteine + 4 H(+)</text>
        <dbReference type="Rhea" id="RHEA:19609"/>
        <dbReference type="Rhea" id="RHEA-COMP:10232"/>
        <dbReference type="Rhea" id="RHEA-COMP:10233"/>
        <dbReference type="ChEBI" id="CHEBI:15378"/>
        <dbReference type="ChEBI" id="CHEBI:57856"/>
        <dbReference type="ChEBI" id="CHEBI:59789"/>
        <dbReference type="ChEBI" id="CHEBI:74411"/>
        <dbReference type="ChEBI" id="CHEBI:74493"/>
        <dbReference type="EC" id="2.1.1.182"/>
    </reaction>
</comment>
<comment type="caution">
    <text evidence="10">The sequence shown here is derived from an EMBL/GenBank/DDBJ whole genome shotgun (WGS) entry which is preliminary data.</text>
</comment>
<reference evidence="10 11" key="1">
    <citation type="submission" date="2017-08" db="EMBL/GenBank/DDBJ databases">
        <title>Mechanisms for carbon and nitrogen cycling indicate functional differentiation within the Candidate Phyla Radiation.</title>
        <authorList>
            <person name="Danczak R.E."/>
            <person name="Johnston M.D."/>
            <person name="Kenah C."/>
            <person name="Slattery M."/>
            <person name="Wrighton K.C."/>
            <person name="Wilkins M.J."/>
        </authorList>
    </citation>
    <scope>NUCLEOTIDE SEQUENCE [LARGE SCALE GENOMIC DNA]</scope>
    <source>
        <strain evidence="10">Gr01-1014_85</strain>
    </source>
</reference>
<evidence type="ECO:0000313" key="11">
    <source>
        <dbReference type="Proteomes" id="UP000316253"/>
    </source>
</evidence>
<accession>A0A554JCG9</accession>
<evidence type="ECO:0000256" key="4">
    <source>
        <dbReference type="ARBA" id="ARBA00022679"/>
    </source>
</evidence>
<evidence type="ECO:0000256" key="5">
    <source>
        <dbReference type="ARBA" id="ARBA00022691"/>
    </source>
</evidence>
<dbReference type="InterPro" id="IPR020596">
    <property type="entry name" value="rRNA_Ade_Mease_Trfase_CS"/>
</dbReference>
<keyword evidence="4 7" id="KW-0808">Transferase</keyword>
<dbReference type="Proteomes" id="UP000316253">
    <property type="component" value="Unassembled WGS sequence"/>
</dbReference>
<dbReference type="GO" id="GO:0052908">
    <property type="term" value="F:16S rRNA (adenine(1518)-N(6)/adenine(1519)-N(6))-dimethyltransferase activity"/>
    <property type="evidence" value="ECO:0007669"/>
    <property type="project" value="UniProtKB-EC"/>
</dbReference>
<evidence type="ECO:0000256" key="2">
    <source>
        <dbReference type="ARBA" id="ARBA00022552"/>
    </source>
</evidence>